<feature type="region of interest" description="Disordered" evidence="1">
    <location>
        <begin position="283"/>
        <end position="326"/>
    </location>
</feature>
<dbReference type="Proteomes" id="UP000030745">
    <property type="component" value="Unassembled WGS sequence"/>
</dbReference>
<dbReference type="KEGG" id="spar:SPRG_18550"/>
<dbReference type="EMBL" id="KK584475">
    <property type="protein sequence ID" value="KDO15913.1"/>
    <property type="molecule type" value="Genomic_DNA"/>
</dbReference>
<dbReference type="Gene3D" id="2.60.40.150">
    <property type="entry name" value="C2 domain"/>
    <property type="match status" value="1"/>
</dbReference>
<dbReference type="CDD" id="cd20404">
    <property type="entry name" value="Tudor_Agenet_AtEML-like"/>
    <property type="match status" value="1"/>
</dbReference>
<dbReference type="AlphaFoldDB" id="A0A067BCS4"/>
<dbReference type="STRING" id="695850.A0A067BCS4"/>
<organism evidence="2 3">
    <name type="scientific">Saprolegnia parasitica (strain CBS 223.65)</name>
    <dbReference type="NCBI Taxonomy" id="695850"/>
    <lineage>
        <taxon>Eukaryota</taxon>
        <taxon>Sar</taxon>
        <taxon>Stramenopiles</taxon>
        <taxon>Oomycota</taxon>
        <taxon>Saprolegniomycetes</taxon>
        <taxon>Saprolegniales</taxon>
        <taxon>Saprolegniaceae</taxon>
        <taxon>Saprolegnia</taxon>
    </lineage>
</organism>
<evidence type="ECO:0000313" key="2">
    <source>
        <dbReference type="EMBL" id="KDO15913.1"/>
    </source>
</evidence>
<keyword evidence="3" id="KW-1185">Reference proteome</keyword>
<dbReference type="GeneID" id="24140073"/>
<dbReference type="RefSeq" id="XP_012213380.1">
    <property type="nucleotide sequence ID" value="XM_012357990.1"/>
</dbReference>
<dbReference type="Gene3D" id="2.30.30.140">
    <property type="match status" value="1"/>
</dbReference>
<feature type="non-terminal residue" evidence="2">
    <location>
        <position position="446"/>
    </location>
</feature>
<feature type="compositionally biased region" description="Polar residues" evidence="1">
    <location>
        <begin position="283"/>
        <end position="295"/>
    </location>
</feature>
<dbReference type="OrthoDB" id="79171at2759"/>
<evidence type="ECO:0000256" key="1">
    <source>
        <dbReference type="SAM" id="MobiDB-lite"/>
    </source>
</evidence>
<dbReference type="SUPFAM" id="SSF49562">
    <property type="entry name" value="C2 domain (Calcium/lipid-binding domain, CaLB)"/>
    <property type="match status" value="1"/>
</dbReference>
<feature type="compositionally biased region" description="Basic residues" evidence="1">
    <location>
        <begin position="302"/>
        <end position="317"/>
    </location>
</feature>
<name>A0A067BCS4_SAPPC</name>
<evidence type="ECO:0008006" key="4">
    <source>
        <dbReference type="Google" id="ProtNLM"/>
    </source>
</evidence>
<sequence length="446" mass="49203">MDLSWDVGARVEVYWANEADWFQGTIQEYDAQVGYRVLYDDGDEQWEDANNTERLHVLRETSCAHDVEAMEPPGDDTEDDAVVGAMEPPSDELGDEDGDLQASTAHAGTIHIPYTSHLRPPDKPLAQRRRAGPGIAMLQGRVEYLRSELDTIYSAFVKVSFVAPGPGNVMLRCKTVLYTTSVMPASARPTWSNATWRYEIPNEFDMKPWASLRGDILIAVFDHSPHNNLFVGQLLVPVASLLDDDCPEGLQTRFDEEYALTSRQGKVLGGLYLRLSHQLQLPPSDASPTLATTHSPMAPKNPLKKKPQAASAKRKHVASPAINRSKRAIEIERENAAIKKRVAAAKGRAVKLPTVPAGVAGHRAHSSVNRQRELAAIEAENRRLAARRIQKPKPSTVMEHSESDSTSKTSKSQRVDLESQATYVVQVELTTAVAALQHEIAGLQQD</sequence>
<feature type="region of interest" description="Disordered" evidence="1">
    <location>
        <begin position="386"/>
        <end position="417"/>
    </location>
</feature>
<dbReference type="InterPro" id="IPR035892">
    <property type="entry name" value="C2_domain_sf"/>
</dbReference>
<evidence type="ECO:0000313" key="3">
    <source>
        <dbReference type="Proteomes" id="UP000030745"/>
    </source>
</evidence>
<dbReference type="VEuPathDB" id="FungiDB:SPRG_18550"/>
<reference evidence="2 3" key="1">
    <citation type="journal article" date="2013" name="PLoS Genet.">
        <title>Distinctive expansion of potential virulence genes in the genome of the oomycete fish pathogen Saprolegnia parasitica.</title>
        <authorList>
            <person name="Jiang R.H."/>
            <person name="de Bruijn I."/>
            <person name="Haas B.J."/>
            <person name="Belmonte R."/>
            <person name="Lobach L."/>
            <person name="Christie J."/>
            <person name="van den Ackerveken G."/>
            <person name="Bottin A."/>
            <person name="Bulone V."/>
            <person name="Diaz-Moreno S.M."/>
            <person name="Dumas B."/>
            <person name="Fan L."/>
            <person name="Gaulin E."/>
            <person name="Govers F."/>
            <person name="Grenville-Briggs L.J."/>
            <person name="Horner N.R."/>
            <person name="Levin J.Z."/>
            <person name="Mammella M."/>
            <person name="Meijer H.J."/>
            <person name="Morris P."/>
            <person name="Nusbaum C."/>
            <person name="Oome S."/>
            <person name="Phillips A.J."/>
            <person name="van Rooyen D."/>
            <person name="Rzeszutek E."/>
            <person name="Saraiva M."/>
            <person name="Secombes C.J."/>
            <person name="Seidl M.F."/>
            <person name="Snel B."/>
            <person name="Stassen J.H."/>
            <person name="Sykes S."/>
            <person name="Tripathy S."/>
            <person name="van den Berg H."/>
            <person name="Vega-Arreguin J.C."/>
            <person name="Wawra S."/>
            <person name="Young S.K."/>
            <person name="Zeng Q."/>
            <person name="Dieguez-Uribeondo J."/>
            <person name="Russ C."/>
            <person name="Tyler B.M."/>
            <person name="van West P."/>
        </authorList>
    </citation>
    <scope>NUCLEOTIDE SEQUENCE [LARGE SCALE GENOMIC DNA]</scope>
    <source>
        <strain evidence="2 3">CBS 223.65</strain>
    </source>
</reference>
<protein>
    <recommendedName>
        <fullName evidence="4">C2 domain-containing protein</fullName>
    </recommendedName>
</protein>
<accession>A0A067BCS4</accession>
<gene>
    <name evidence="2" type="ORF">SPRG_18550</name>
</gene>
<proteinExistence type="predicted"/>